<dbReference type="InterPro" id="IPR003804">
    <property type="entry name" value="Lactate_perm"/>
</dbReference>
<evidence type="ECO:0000256" key="7">
    <source>
        <dbReference type="SAM" id="Phobius"/>
    </source>
</evidence>
<evidence type="ECO:0000256" key="2">
    <source>
        <dbReference type="ARBA" id="ARBA00022448"/>
    </source>
</evidence>
<feature type="transmembrane region" description="Helical" evidence="7">
    <location>
        <begin position="417"/>
        <end position="436"/>
    </location>
</feature>
<dbReference type="STRING" id="1169540.A0A0G4G4J3"/>
<evidence type="ECO:0000256" key="4">
    <source>
        <dbReference type="ARBA" id="ARBA00022692"/>
    </source>
</evidence>
<evidence type="ECO:0000256" key="3">
    <source>
        <dbReference type="ARBA" id="ARBA00022475"/>
    </source>
</evidence>
<proteinExistence type="predicted"/>
<evidence type="ECO:0000256" key="5">
    <source>
        <dbReference type="ARBA" id="ARBA00022989"/>
    </source>
</evidence>
<feature type="transmembrane region" description="Helical" evidence="7">
    <location>
        <begin position="567"/>
        <end position="588"/>
    </location>
</feature>
<keyword evidence="4 7" id="KW-0812">Transmembrane</keyword>
<name>A0A0G4G4J3_VITBC</name>
<dbReference type="GO" id="GO:0015295">
    <property type="term" value="F:solute:proton symporter activity"/>
    <property type="evidence" value="ECO:0007669"/>
    <property type="project" value="TreeGrafter"/>
</dbReference>
<accession>A0A0G4G4J3</accession>
<comment type="subcellular location">
    <subcellularLocation>
        <location evidence="1">Cell membrane</location>
        <topology evidence="1">Multi-pass membrane protein</topology>
    </subcellularLocation>
</comment>
<organism evidence="8 9">
    <name type="scientific">Vitrella brassicaformis (strain CCMP3155)</name>
    <dbReference type="NCBI Taxonomy" id="1169540"/>
    <lineage>
        <taxon>Eukaryota</taxon>
        <taxon>Sar</taxon>
        <taxon>Alveolata</taxon>
        <taxon>Colpodellida</taxon>
        <taxon>Vitrellaceae</taxon>
        <taxon>Vitrella</taxon>
    </lineage>
</organism>
<feature type="transmembrane region" description="Helical" evidence="7">
    <location>
        <begin position="659"/>
        <end position="681"/>
    </location>
</feature>
<keyword evidence="9" id="KW-1185">Reference proteome</keyword>
<gene>
    <name evidence="8" type="ORF">Vbra_16991</name>
</gene>
<dbReference type="GO" id="GO:0015129">
    <property type="term" value="F:lactate transmembrane transporter activity"/>
    <property type="evidence" value="ECO:0007669"/>
    <property type="project" value="InterPro"/>
</dbReference>
<keyword evidence="3" id="KW-1003">Cell membrane</keyword>
<dbReference type="Proteomes" id="UP000041254">
    <property type="component" value="Unassembled WGS sequence"/>
</dbReference>
<evidence type="ECO:0000313" key="9">
    <source>
        <dbReference type="Proteomes" id="UP000041254"/>
    </source>
</evidence>
<feature type="transmembrane region" description="Helical" evidence="7">
    <location>
        <begin position="6"/>
        <end position="24"/>
    </location>
</feature>
<reference evidence="8 9" key="1">
    <citation type="submission" date="2014-11" db="EMBL/GenBank/DDBJ databases">
        <authorList>
            <person name="Zhu J."/>
            <person name="Qi W."/>
            <person name="Song R."/>
        </authorList>
    </citation>
    <scope>NUCLEOTIDE SEQUENCE [LARGE SCALE GENOMIC DNA]</scope>
</reference>
<sequence>MANSPAAQTVFYLAPIAFLLATLKPWGKHGVPSQKSLPISALLLYLIRLVLMRGIDYDTPNVLHAAIVSGLLDVMTPVSIIFGAILLFRTMSETQCMSWVVAMLHDLSSQHPVAEVMLIGWGFGYIVEGASGFGTPVALAAPILAELGHDPIKSVVCCLIMNGIPNPFGAVGTPVWFGFSAVAGHGDTYFPVIAQKTQTLVLVCTLVVPFTAVMVLVPPKVCLRNAGFIVLSCLACGVPSYALTWAPNPLFEFASLIGGIVGFALIMVLIYNRVLLFPDHPPKSASSCRPPGGLRQCDLRPAMVIRRANSVDKLSQETTSTNDDWVIEAPPAEVTPGPTMDTAYGPLQTYGMEVAIVMTRDQPVQCDSMGPHQHGWVLFGRPEIARMMSDAEGALPCEPSLVSIGRVEARKTMWGRLFVAAENTFPIWGCVVLLILTRVRGIGLKQALTAEEPYAEVSLGRLGAFRVSASLSLFLRDILAQPGIHWRFQTLYVPAVIPFVVISLLTMALHRNRLQASPLAIFAQTAARLRGPIIALAGAMALVNLLRRSSEGLVSPATKIGGTLSRGLGVGWVVVAPVLGALGSFFSGSTTVSNLTFGDIQRVAAEQLGFSVSSFLALQCMGGALGNMICIHNILAAKTVLGLDVPEGEFIKKTAVPAAVYYMLGLALGAALIFTTAWWGAID</sequence>
<dbReference type="GO" id="GO:0005886">
    <property type="term" value="C:plasma membrane"/>
    <property type="evidence" value="ECO:0007669"/>
    <property type="project" value="UniProtKB-SubCell"/>
</dbReference>
<feature type="transmembrane region" description="Helical" evidence="7">
    <location>
        <begin position="36"/>
        <end position="55"/>
    </location>
</feature>
<dbReference type="EMBL" id="CDMY01000562">
    <property type="protein sequence ID" value="CEM23179.1"/>
    <property type="molecule type" value="Genomic_DNA"/>
</dbReference>
<keyword evidence="6 7" id="KW-0472">Membrane</keyword>
<dbReference type="OMA" id="FFECVVK"/>
<evidence type="ECO:0008006" key="10">
    <source>
        <dbReference type="Google" id="ProtNLM"/>
    </source>
</evidence>
<feature type="transmembrane region" description="Helical" evidence="7">
    <location>
        <begin position="608"/>
        <end position="631"/>
    </location>
</feature>
<protein>
    <recommendedName>
        <fullName evidence="10">L-lactate permease</fullName>
    </recommendedName>
</protein>
<evidence type="ECO:0000256" key="1">
    <source>
        <dbReference type="ARBA" id="ARBA00004651"/>
    </source>
</evidence>
<feature type="transmembrane region" description="Helical" evidence="7">
    <location>
        <begin position="199"/>
        <end position="217"/>
    </location>
</feature>
<feature type="transmembrane region" description="Helical" evidence="7">
    <location>
        <begin position="250"/>
        <end position="271"/>
    </location>
</feature>
<dbReference type="OrthoDB" id="2266445at2759"/>
<keyword evidence="2" id="KW-0813">Transport</keyword>
<dbReference type="PANTHER" id="PTHR30003:SF0">
    <property type="entry name" value="GLYCOLATE PERMEASE GLCA-RELATED"/>
    <property type="match status" value="1"/>
</dbReference>
<feature type="transmembrane region" description="Helical" evidence="7">
    <location>
        <begin position="223"/>
        <end position="243"/>
    </location>
</feature>
<dbReference type="InParanoid" id="A0A0G4G4J3"/>
<evidence type="ECO:0000256" key="6">
    <source>
        <dbReference type="ARBA" id="ARBA00023136"/>
    </source>
</evidence>
<feature type="transmembrane region" description="Helical" evidence="7">
    <location>
        <begin position="67"/>
        <end position="88"/>
    </location>
</feature>
<keyword evidence="5 7" id="KW-1133">Transmembrane helix</keyword>
<feature type="transmembrane region" description="Helical" evidence="7">
    <location>
        <begin position="491"/>
        <end position="509"/>
    </location>
</feature>
<dbReference type="PhylomeDB" id="A0A0G4G4J3"/>
<dbReference type="PANTHER" id="PTHR30003">
    <property type="entry name" value="L-LACTATE PERMEASE"/>
    <property type="match status" value="1"/>
</dbReference>
<evidence type="ECO:0000313" key="8">
    <source>
        <dbReference type="EMBL" id="CEM23179.1"/>
    </source>
</evidence>
<dbReference type="Pfam" id="PF02652">
    <property type="entry name" value="Lactate_perm"/>
    <property type="match status" value="2"/>
</dbReference>
<dbReference type="AlphaFoldDB" id="A0A0G4G4J3"/>
<dbReference type="VEuPathDB" id="CryptoDB:Vbra_16991"/>